<keyword evidence="1" id="KW-0812">Transmembrane</keyword>
<dbReference type="PANTHER" id="PTHR43592:SF15">
    <property type="entry name" value="CAAX AMINO TERMINAL PROTEASE FAMILY PROTEIN"/>
    <property type="match status" value="1"/>
</dbReference>
<dbReference type="RefSeq" id="WP_271434900.1">
    <property type="nucleotide sequence ID" value="NZ_CP073355.1"/>
</dbReference>
<feature type="transmembrane region" description="Helical" evidence="1">
    <location>
        <begin position="210"/>
        <end position="229"/>
    </location>
</feature>
<feature type="transmembrane region" description="Helical" evidence="1">
    <location>
        <begin position="180"/>
        <end position="198"/>
    </location>
</feature>
<evidence type="ECO:0000259" key="2">
    <source>
        <dbReference type="Pfam" id="PF02517"/>
    </source>
</evidence>
<name>A0AAX3BCM2_9SPIR</name>
<gene>
    <name evidence="3" type="ORF">KDW03_09805</name>
</gene>
<keyword evidence="3" id="KW-0378">Hydrolase</keyword>
<dbReference type="GO" id="GO:0008237">
    <property type="term" value="F:metallopeptidase activity"/>
    <property type="evidence" value="ECO:0007669"/>
    <property type="project" value="UniProtKB-KW"/>
</dbReference>
<feature type="transmembrane region" description="Helical" evidence="1">
    <location>
        <begin position="104"/>
        <end position="125"/>
    </location>
</feature>
<evidence type="ECO:0000313" key="3">
    <source>
        <dbReference type="EMBL" id="URA09766.1"/>
    </source>
</evidence>
<feature type="domain" description="CAAX prenyl protease 2/Lysostaphin resistance protein A-like" evidence="2">
    <location>
        <begin position="181"/>
        <end position="267"/>
    </location>
</feature>
<proteinExistence type="predicted"/>
<evidence type="ECO:0000256" key="1">
    <source>
        <dbReference type="SAM" id="Phobius"/>
    </source>
</evidence>
<accession>A0AAX3BCM2</accession>
<dbReference type="KEGG" id="taqu:KDW03_09805"/>
<dbReference type="GO" id="GO:0080120">
    <property type="term" value="P:CAAX-box protein maturation"/>
    <property type="evidence" value="ECO:0007669"/>
    <property type="project" value="UniProtKB-ARBA"/>
</dbReference>
<keyword evidence="3" id="KW-0645">Protease</keyword>
<organism evidence="3 4">
    <name type="scientific">Thermospira aquatica</name>
    <dbReference type="NCBI Taxonomy" id="2828656"/>
    <lineage>
        <taxon>Bacteria</taxon>
        <taxon>Pseudomonadati</taxon>
        <taxon>Spirochaetota</taxon>
        <taxon>Spirochaetia</taxon>
        <taxon>Brevinematales</taxon>
        <taxon>Thermospiraceae</taxon>
        <taxon>Thermospira</taxon>
    </lineage>
</organism>
<reference evidence="3" key="2">
    <citation type="submission" date="2022-06" db="EMBL/GenBank/DDBJ databases">
        <title>Thermospira aquatica gen. nov., sp. nov.</title>
        <authorList>
            <person name="Ben Ali Gam Z."/>
            <person name="Labat M."/>
        </authorList>
    </citation>
    <scope>NUCLEOTIDE SEQUENCE</scope>
    <source>
        <strain evidence="3">F1F22</strain>
    </source>
</reference>
<dbReference type="Pfam" id="PF02517">
    <property type="entry name" value="Rce1-like"/>
    <property type="match status" value="1"/>
</dbReference>
<dbReference type="PANTHER" id="PTHR43592">
    <property type="entry name" value="CAAX AMINO TERMINAL PROTEASE"/>
    <property type="match status" value="1"/>
</dbReference>
<keyword evidence="1" id="KW-1133">Transmembrane helix</keyword>
<keyword evidence="1" id="KW-0472">Membrane</keyword>
<evidence type="ECO:0000313" key="4">
    <source>
        <dbReference type="Proteomes" id="UP001056539"/>
    </source>
</evidence>
<feature type="transmembrane region" description="Helical" evidence="1">
    <location>
        <begin position="145"/>
        <end position="168"/>
    </location>
</feature>
<dbReference type="GO" id="GO:0004175">
    <property type="term" value="F:endopeptidase activity"/>
    <property type="evidence" value="ECO:0007669"/>
    <property type="project" value="UniProtKB-ARBA"/>
</dbReference>
<protein>
    <submittedName>
        <fullName evidence="3">CPBP family intramembrane metalloprotease</fullName>
    </submittedName>
</protein>
<sequence length="273" mass="31531">MLTGKRKVFILLSILDKQIVKKVLVFLGKNERRIVASLLKNNIKFSETEKIKVLKEFLATMEFYRKLRKLNINLYFRIGLLFLTTASFVFLYNFDGISHIISEFIKFLAIGGEYIFVFPILMVYIRNKTGKSFFSYGYTTKKPLYDIFIGIVASVCVFLLLSLLNLSLTEETALSGFYKATYILILSLLAPLCEETIFRGIIYDLIEKKFNHNLALLGSSFLFTFAHLPKDLNEIFLYFLISFILGILRFSSRNLIPSTIAHAFSNILVYLVY</sequence>
<keyword evidence="4" id="KW-1185">Reference proteome</keyword>
<reference evidence="3" key="1">
    <citation type="submission" date="2021-04" db="EMBL/GenBank/DDBJ databases">
        <authorList>
            <person name="Postec A."/>
        </authorList>
    </citation>
    <scope>NUCLEOTIDE SEQUENCE</scope>
    <source>
        <strain evidence="3">F1F22</strain>
    </source>
</reference>
<feature type="transmembrane region" description="Helical" evidence="1">
    <location>
        <begin position="74"/>
        <end position="92"/>
    </location>
</feature>
<feature type="transmembrane region" description="Helical" evidence="1">
    <location>
        <begin position="235"/>
        <end position="252"/>
    </location>
</feature>
<dbReference type="AlphaFoldDB" id="A0AAX3BCM2"/>
<keyword evidence="3" id="KW-0482">Metalloprotease</keyword>
<dbReference type="EMBL" id="CP073355">
    <property type="protein sequence ID" value="URA09766.1"/>
    <property type="molecule type" value="Genomic_DNA"/>
</dbReference>
<dbReference type="InterPro" id="IPR003675">
    <property type="entry name" value="Rce1/LyrA-like_dom"/>
</dbReference>
<dbReference type="Proteomes" id="UP001056539">
    <property type="component" value="Chromosome"/>
</dbReference>